<dbReference type="EMBL" id="CP015839">
    <property type="protein sequence ID" value="ANG62970.1"/>
    <property type="molecule type" value="Genomic_DNA"/>
</dbReference>
<dbReference type="Proteomes" id="UP000078070">
    <property type="component" value="Chromosome"/>
</dbReference>
<gene>
    <name evidence="1" type="ORF">A8C75_11065</name>
</gene>
<organism evidence="1 2">
    <name type="scientific">Marinobacterium aestuarii</name>
    <dbReference type="NCBI Taxonomy" id="1821621"/>
    <lineage>
        <taxon>Bacteria</taxon>
        <taxon>Pseudomonadati</taxon>
        <taxon>Pseudomonadota</taxon>
        <taxon>Gammaproteobacteria</taxon>
        <taxon>Oceanospirillales</taxon>
        <taxon>Oceanospirillaceae</taxon>
        <taxon>Marinobacterium</taxon>
    </lineage>
</organism>
<evidence type="ECO:0000313" key="2">
    <source>
        <dbReference type="Proteomes" id="UP000078070"/>
    </source>
</evidence>
<keyword evidence="2" id="KW-1185">Reference proteome</keyword>
<proteinExistence type="predicted"/>
<name>A0A1A9EZ06_9GAMM</name>
<dbReference type="KEGG" id="mars:A8C75_11065"/>
<reference evidence="2" key="1">
    <citation type="submission" date="2016-05" db="EMBL/GenBank/DDBJ databases">
        <authorList>
            <person name="Baek K."/>
            <person name="Yang S.-J."/>
        </authorList>
    </citation>
    <scope>NUCLEOTIDE SEQUENCE [LARGE SCALE GENOMIC DNA]</scope>
    <source>
        <strain evidence="2">ST58-10</strain>
    </source>
</reference>
<sequence length="152" mass="17269">MYQDRLHEPQVPVIPFYVSASTGIGGKLVLKKAHDLAYFKASDGRAWLYGGVISICTQYSVTGSLSDSRRQCLASEEVPLVRDMRSQLRYCTYRSDDDCQTYASREVLYSLEYYVPVMYRASESDSFTRARVAFSKILQIPECGDCARRLGF</sequence>
<evidence type="ECO:0000313" key="1">
    <source>
        <dbReference type="EMBL" id="ANG62970.1"/>
    </source>
</evidence>
<reference evidence="1 2" key="2">
    <citation type="journal article" date="2018" name="Int. J. Syst. Evol. Microbiol.">
        <title>Marinobacterium aestuarii sp. nov., a benzene-degrading marine bacterium isolated from estuary sediment.</title>
        <authorList>
            <person name="Bae S.S."/>
            <person name="Jung J."/>
            <person name="Chung D."/>
            <person name="Baek K."/>
        </authorList>
    </citation>
    <scope>NUCLEOTIDE SEQUENCE [LARGE SCALE GENOMIC DNA]</scope>
    <source>
        <strain evidence="1 2">ST58-10</strain>
    </source>
</reference>
<protein>
    <submittedName>
        <fullName evidence="1">Uncharacterized protein</fullName>
    </submittedName>
</protein>
<dbReference type="AlphaFoldDB" id="A0A1A9EZ06"/>
<accession>A0A1A9EZ06</accession>